<comment type="subcellular location">
    <subcellularLocation>
        <location evidence="1">Cell inner membrane</location>
        <topology evidence="1">Multi-pass membrane protein</topology>
    </subcellularLocation>
</comment>
<evidence type="ECO:0000256" key="8">
    <source>
        <dbReference type="ARBA" id="ARBA00022958"/>
    </source>
</evidence>
<dbReference type="PANTHER" id="PTHR32024">
    <property type="entry name" value="TRK SYSTEM POTASSIUM UPTAKE PROTEIN TRKG-RELATED"/>
    <property type="match status" value="1"/>
</dbReference>
<feature type="binding site" evidence="12">
    <location>
        <position position="438"/>
    </location>
    <ligand>
        <name>K(+)</name>
        <dbReference type="ChEBI" id="CHEBI:29103"/>
    </ligand>
</feature>
<feature type="transmembrane region" description="Helical" evidence="13">
    <location>
        <begin position="461"/>
        <end position="481"/>
    </location>
</feature>
<keyword evidence="11 13" id="KW-0472">Membrane</keyword>
<organism evidence="14 15">
    <name type="scientific">Candidatus Gallipaludibacter merdavium</name>
    <dbReference type="NCBI Taxonomy" id="2840839"/>
    <lineage>
        <taxon>Bacteria</taxon>
        <taxon>Pseudomonadati</taxon>
        <taxon>Bacteroidota</taxon>
        <taxon>Bacteroidia</taxon>
        <taxon>Bacteroidales</taxon>
        <taxon>Candidatus Gallipaludibacter</taxon>
    </lineage>
</organism>
<feature type="transmembrane region" description="Helical" evidence="13">
    <location>
        <begin position="9"/>
        <end position="35"/>
    </location>
</feature>
<keyword evidence="3" id="KW-0813">Transport</keyword>
<feature type="binding site" evidence="12">
    <location>
        <position position="322"/>
    </location>
    <ligand>
        <name>K(+)</name>
        <dbReference type="ChEBI" id="CHEBI:29103"/>
    </ligand>
</feature>
<evidence type="ECO:0000256" key="6">
    <source>
        <dbReference type="ARBA" id="ARBA00022538"/>
    </source>
</evidence>
<evidence type="ECO:0000256" key="4">
    <source>
        <dbReference type="ARBA" id="ARBA00022475"/>
    </source>
</evidence>
<feature type="transmembrane region" description="Helical" evidence="13">
    <location>
        <begin position="41"/>
        <end position="61"/>
    </location>
</feature>
<evidence type="ECO:0000256" key="3">
    <source>
        <dbReference type="ARBA" id="ARBA00022448"/>
    </source>
</evidence>
<reference evidence="14" key="1">
    <citation type="submission" date="2020-10" db="EMBL/GenBank/DDBJ databases">
        <authorList>
            <person name="Gilroy R."/>
        </authorList>
    </citation>
    <scope>NUCLEOTIDE SEQUENCE</scope>
    <source>
        <strain evidence="14">G3-3990</strain>
    </source>
</reference>
<evidence type="ECO:0000256" key="2">
    <source>
        <dbReference type="ARBA" id="ARBA00009137"/>
    </source>
</evidence>
<dbReference type="Pfam" id="PF02386">
    <property type="entry name" value="TrkH"/>
    <property type="match status" value="1"/>
</dbReference>
<feature type="transmembrane region" description="Helical" evidence="13">
    <location>
        <begin position="273"/>
        <end position="295"/>
    </location>
</feature>
<reference evidence="14" key="2">
    <citation type="journal article" date="2021" name="PeerJ">
        <title>Extensive microbial diversity within the chicken gut microbiome revealed by metagenomics and culture.</title>
        <authorList>
            <person name="Gilroy R."/>
            <person name="Ravi A."/>
            <person name="Getino M."/>
            <person name="Pursley I."/>
            <person name="Horton D.L."/>
            <person name="Alikhan N.F."/>
            <person name="Baker D."/>
            <person name="Gharbi K."/>
            <person name="Hall N."/>
            <person name="Watson M."/>
            <person name="Adriaenssens E.M."/>
            <person name="Foster-Nyarko E."/>
            <person name="Jarju S."/>
            <person name="Secka A."/>
            <person name="Antonio M."/>
            <person name="Oren A."/>
            <person name="Chaudhuri R.R."/>
            <person name="La Ragione R."/>
            <person name="Hildebrand F."/>
            <person name="Pallen M.J."/>
        </authorList>
    </citation>
    <scope>NUCLEOTIDE SEQUENCE</scope>
    <source>
        <strain evidence="14">G3-3990</strain>
    </source>
</reference>
<evidence type="ECO:0000256" key="9">
    <source>
        <dbReference type="ARBA" id="ARBA00022989"/>
    </source>
</evidence>
<keyword evidence="8 12" id="KW-0630">Potassium</keyword>
<proteinExistence type="inferred from homology"/>
<comment type="similarity">
    <text evidence="2">Belongs to the TrkH potassium transport family.</text>
</comment>
<feature type="binding site" evidence="12">
    <location>
        <position position="321"/>
    </location>
    <ligand>
        <name>K(+)</name>
        <dbReference type="ChEBI" id="CHEBI:29103"/>
    </ligand>
</feature>
<keyword evidence="12" id="KW-0479">Metal-binding</keyword>
<feature type="transmembrane region" description="Helical" evidence="13">
    <location>
        <begin position="73"/>
        <end position="94"/>
    </location>
</feature>
<dbReference type="GO" id="GO:0046872">
    <property type="term" value="F:metal ion binding"/>
    <property type="evidence" value="ECO:0007669"/>
    <property type="project" value="UniProtKB-KW"/>
</dbReference>
<evidence type="ECO:0000256" key="11">
    <source>
        <dbReference type="ARBA" id="ARBA00023136"/>
    </source>
</evidence>
<evidence type="ECO:0000256" key="10">
    <source>
        <dbReference type="ARBA" id="ARBA00023065"/>
    </source>
</evidence>
<dbReference type="InterPro" id="IPR004772">
    <property type="entry name" value="TrkH"/>
</dbReference>
<feature type="binding site" evidence="12">
    <location>
        <position position="115"/>
    </location>
    <ligand>
        <name>K(+)</name>
        <dbReference type="ChEBI" id="CHEBI:29103"/>
    </ligand>
</feature>
<feature type="transmembrane region" description="Helical" evidence="13">
    <location>
        <begin position="331"/>
        <end position="357"/>
    </location>
</feature>
<dbReference type="PANTHER" id="PTHR32024:SF2">
    <property type="entry name" value="TRK SYSTEM POTASSIUM UPTAKE PROTEIN TRKG-RELATED"/>
    <property type="match status" value="1"/>
</dbReference>
<evidence type="ECO:0000256" key="5">
    <source>
        <dbReference type="ARBA" id="ARBA00022519"/>
    </source>
</evidence>
<dbReference type="EMBL" id="JADIMG010000064">
    <property type="protein sequence ID" value="MBO8459942.1"/>
    <property type="molecule type" value="Genomic_DNA"/>
</dbReference>
<feature type="binding site" evidence="12">
    <location>
        <position position="439"/>
    </location>
    <ligand>
        <name>K(+)</name>
        <dbReference type="ChEBI" id="CHEBI:29103"/>
    </ligand>
</feature>
<keyword evidence="7 13" id="KW-0812">Transmembrane</keyword>
<feature type="transmembrane region" description="Helical" evidence="13">
    <location>
        <begin position="186"/>
        <end position="207"/>
    </location>
</feature>
<name>A0A9D9HU23_9BACT</name>
<gene>
    <name evidence="14" type="ORF">IAA73_06390</name>
</gene>
<dbReference type="PIRSF" id="PIRSF006247">
    <property type="entry name" value="TrkH"/>
    <property type="match status" value="1"/>
</dbReference>
<feature type="transmembrane region" description="Helical" evidence="13">
    <location>
        <begin position="396"/>
        <end position="421"/>
    </location>
</feature>
<evidence type="ECO:0000256" key="7">
    <source>
        <dbReference type="ARBA" id="ARBA00022692"/>
    </source>
</evidence>
<dbReference type="GO" id="GO:0015379">
    <property type="term" value="F:potassium:chloride symporter activity"/>
    <property type="evidence" value="ECO:0007669"/>
    <property type="project" value="InterPro"/>
</dbReference>
<feature type="transmembrane region" description="Helical" evidence="13">
    <location>
        <begin position="238"/>
        <end position="261"/>
    </location>
</feature>
<accession>A0A9D9HU23</accession>
<dbReference type="InterPro" id="IPR003445">
    <property type="entry name" value="Cat_transpt"/>
</dbReference>
<sequence>MTRTFNFKIVWFTLGALLVLEAVFMLLSSGVAFLYEESDALPILYAALITMGFAGLGILLGRKTEKRLGKREGYIIVALVWIVFSLFGMLPFYLSGTIPTITDAFFETMSGFTTTGSSILTDVETLSHGLHFWRSLTHWLGGMGIIVLSLAILPFFGIGGMSLYTAEATGATYEKLRPKIRDTAKLLWGIYVLLTAVEALCLSLLGMDVFEAICHSFSTLATGGYSTRNAGMAAFSPAIQYVVTIFMFLAGINFSMLYFLFKGKFNRLKEDEELHWYVGAVVVLTVVMTLALLFLDKSYPSNDVEKAFRDSVFVVVTLMTTTGFSGVDYTLWHPLLLCIAIFLLFTGASAGSTAGGMKWSRLAFMFKNVRCEFMRLIHPNAIIPVRMNGKVVNSSVANGIVAFLFVYMVTVLLGTIVFTFFGLPLSEAFGAAATSIGNVGPGLGLSGPAGNFALMPVPVKWIMSFFMLLGRLELFTVLLIFTPSFWGK</sequence>
<evidence type="ECO:0000256" key="13">
    <source>
        <dbReference type="SAM" id="Phobius"/>
    </source>
</evidence>
<feature type="binding site" evidence="12">
    <location>
        <position position="223"/>
    </location>
    <ligand>
        <name>K(+)</name>
        <dbReference type="ChEBI" id="CHEBI:29103"/>
    </ligand>
</feature>
<dbReference type="GO" id="GO:0005886">
    <property type="term" value="C:plasma membrane"/>
    <property type="evidence" value="ECO:0007669"/>
    <property type="project" value="UniProtKB-SubCell"/>
</dbReference>
<evidence type="ECO:0000256" key="1">
    <source>
        <dbReference type="ARBA" id="ARBA00004429"/>
    </source>
</evidence>
<dbReference type="Proteomes" id="UP000823641">
    <property type="component" value="Unassembled WGS sequence"/>
</dbReference>
<feature type="transmembrane region" description="Helical" evidence="13">
    <location>
        <begin position="139"/>
        <end position="165"/>
    </location>
</feature>
<evidence type="ECO:0000256" key="12">
    <source>
        <dbReference type="PIRSR" id="PIRSR006247-1"/>
    </source>
</evidence>
<evidence type="ECO:0000313" key="14">
    <source>
        <dbReference type="EMBL" id="MBO8459942.1"/>
    </source>
</evidence>
<evidence type="ECO:0000313" key="15">
    <source>
        <dbReference type="Proteomes" id="UP000823641"/>
    </source>
</evidence>
<feature type="binding site" evidence="12">
    <location>
        <position position="114"/>
    </location>
    <ligand>
        <name>K(+)</name>
        <dbReference type="ChEBI" id="CHEBI:29103"/>
    </ligand>
</feature>
<keyword evidence="10" id="KW-0406">Ion transport</keyword>
<comment type="caution">
    <text evidence="14">The sequence shown here is derived from an EMBL/GenBank/DDBJ whole genome shotgun (WGS) entry which is preliminary data.</text>
</comment>
<keyword evidence="6" id="KW-0633">Potassium transport</keyword>
<dbReference type="AlphaFoldDB" id="A0A9D9HU23"/>
<keyword evidence="5" id="KW-0997">Cell inner membrane</keyword>
<protein>
    <submittedName>
        <fullName evidence="14">TrkH family potassium uptake protein</fullName>
    </submittedName>
</protein>
<keyword evidence="4" id="KW-1003">Cell membrane</keyword>
<keyword evidence="9 13" id="KW-1133">Transmembrane helix</keyword>